<dbReference type="Proteomes" id="UP001553161">
    <property type="component" value="Unassembled WGS sequence"/>
</dbReference>
<evidence type="ECO:0000313" key="4">
    <source>
        <dbReference type="Proteomes" id="UP001553161"/>
    </source>
</evidence>
<comment type="caution">
    <text evidence="3">The sequence shown here is derived from an EMBL/GenBank/DDBJ whole genome shotgun (WGS) entry which is preliminary data.</text>
</comment>
<keyword evidence="4" id="KW-1185">Reference proteome</keyword>
<dbReference type="InterPro" id="IPR013610">
    <property type="entry name" value="ArdC_N"/>
</dbReference>
<sequence>MKEDVYDRITNRIVESLEAGVRPWLKPWNAAHAAGKITRPLRHNGQPYSGINVFMLWRKAEAAGYSAPIWMTFRQARELGGHVRKGEKGALVVYANKITKTEADNETGEDSTRTIPFMKGYTVFSVEQIDALPAHCYAKAAEPVLDPGAHLEPVEAFRAATGADVSHGGNQAFYMPSQDRAQMPPFEFFRDPESYYATLLHETVHWTKHMSRLERDFGRKRWGNEGYAMEELVAAFLSADLGITPDMGRMSRPPSALVVMLPICQSLSTIIAACPRANSFTLVGLARSMICAAPLPAW</sequence>
<evidence type="ECO:0000259" key="1">
    <source>
        <dbReference type="Pfam" id="PF08401"/>
    </source>
</evidence>
<dbReference type="RefSeq" id="WP_366193530.1">
    <property type="nucleotide sequence ID" value="NZ_JBFBVU010000015.1"/>
</dbReference>
<dbReference type="InterPro" id="IPR041459">
    <property type="entry name" value="MPTase-PolyVal"/>
</dbReference>
<gene>
    <name evidence="3" type="ORF">AB0T83_12790</name>
</gene>
<dbReference type="PIRSF" id="PIRSF037112">
    <property type="entry name" value="Antirestriction_ArdC"/>
    <property type="match status" value="1"/>
</dbReference>
<name>A0ABV3L9C8_9RHOB</name>
<proteinExistence type="predicted"/>
<dbReference type="Pfam" id="PF18818">
    <property type="entry name" value="MPTase-PolyVal"/>
    <property type="match status" value="1"/>
</dbReference>
<feature type="domain" description="Polyvalent protein metallopeptidase" evidence="2">
    <location>
        <begin position="154"/>
        <end position="247"/>
    </location>
</feature>
<protein>
    <submittedName>
        <fullName evidence="3">ArdC-like ssDNA-binding domain-containing protein</fullName>
    </submittedName>
</protein>
<organism evidence="3 4">
    <name type="scientific">Meridianimarinicoccus marinus</name>
    <dbReference type="NCBI Taxonomy" id="3231483"/>
    <lineage>
        <taxon>Bacteria</taxon>
        <taxon>Pseudomonadati</taxon>
        <taxon>Pseudomonadota</taxon>
        <taxon>Alphaproteobacteria</taxon>
        <taxon>Rhodobacterales</taxon>
        <taxon>Paracoccaceae</taxon>
        <taxon>Meridianimarinicoccus</taxon>
    </lineage>
</organism>
<reference evidence="3 4" key="1">
    <citation type="submission" date="2024-07" db="EMBL/GenBank/DDBJ databases">
        <authorList>
            <person name="Kang M."/>
        </authorList>
    </citation>
    <scope>NUCLEOTIDE SEQUENCE [LARGE SCALE GENOMIC DNA]</scope>
    <source>
        <strain evidence="3 4">DFM31</strain>
    </source>
</reference>
<dbReference type="Pfam" id="PF08401">
    <property type="entry name" value="ArdcN"/>
    <property type="match status" value="1"/>
</dbReference>
<dbReference type="InterPro" id="IPR017113">
    <property type="entry name" value="Antirestriction_ArdC"/>
</dbReference>
<evidence type="ECO:0000313" key="3">
    <source>
        <dbReference type="EMBL" id="MEV8467655.1"/>
    </source>
</evidence>
<dbReference type="EMBL" id="JBFBVU010000015">
    <property type="protein sequence ID" value="MEV8467655.1"/>
    <property type="molecule type" value="Genomic_DNA"/>
</dbReference>
<feature type="domain" description="N-terminal" evidence="1">
    <location>
        <begin position="4"/>
        <end position="124"/>
    </location>
</feature>
<evidence type="ECO:0000259" key="2">
    <source>
        <dbReference type="Pfam" id="PF18818"/>
    </source>
</evidence>
<accession>A0ABV3L9C8</accession>